<name>A0A3N1PBE9_9GAMM</name>
<comment type="caution">
    <text evidence="2">The sequence shown here is derived from an EMBL/GenBank/DDBJ whole genome shotgun (WGS) entry which is preliminary data.</text>
</comment>
<dbReference type="RefSeq" id="WP_050660123.1">
    <property type="nucleotide sequence ID" value="NZ_JBLXAC010000017.1"/>
</dbReference>
<reference evidence="2 3" key="1">
    <citation type="submission" date="2018-11" db="EMBL/GenBank/DDBJ databases">
        <title>Genomic Encyclopedia of Type Strains, Phase IV (KMG-IV): sequencing the most valuable type-strain genomes for metagenomic binning, comparative biology and taxonomic classification.</title>
        <authorList>
            <person name="Goeker M."/>
        </authorList>
    </citation>
    <scope>NUCLEOTIDE SEQUENCE [LARGE SCALE GENOMIC DNA]</scope>
    <source>
        <strain evidence="2 3">DSM 21945</strain>
    </source>
</reference>
<organism evidence="2 3">
    <name type="scientific">Gallaecimonas pentaromativorans</name>
    <dbReference type="NCBI Taxonomy" id="584787"/>
    <lineage>
        <taxon>Bacteria</taxon>
        <taxon>Pseudomonadati</taxon>
        <taxon>Pseudomonadota</taxon>
        <taxon>Gammaproteobacteria</taxon>
        <taxon>Enterobacterales</taxon>
        <taxon>Gallaecimonadaceae</taxon>
        <taxon>Gallaecimonas</taxon>
    </lineage>
</organism>
<dbReference type="STRING" id="584787.GCA_001247655_01240"/>
<sequence length="131" mass="14759">MSVSAPLEDVTISEQHSIDHVLSDEELNFLGQLYSPRKRRFPWRQLLFYVLLAAGAVATFCYAFSRFSIAVDHKAYLEQQVIYTQAPTKAVLDATKTLPAGSVVAYFEEQWVACTPWEDGWQCQGLPIPSS</sequence>
<dbReference type="EMBL" id="RJUL01000007">
    <property type="protein sequence ID" value="ROQ24160.1"/>
    <property type="molecule type" value="Genomic_DNA"/>
</dbReference>
<dbReference type="OrthoDB" id="7064226at2"/>
<evidence type="ECO:0000256" key="1">
    <source>
        <dbReference type="SAM" id="Phobius"/>
    </source>
</evidence>
<accession>A0A3N1PBE9</accession>
<feature type="transmembrane region" description="Helical" evidence="1">
    <location>
        <begin position="46"/>
        <end position="65"/>
    </location>
</feature>
<keyword evidence="1" id="KW-1133">Transmembrane helix</keyword>
<protein>
    <submittedName>
        <fullName evidence="2">Uncharacterized protein</fullName>
    </submittedName>
</protein>
<dbReference type="AlphaFoldDB" id="A0A3N1PBE9"/>
<evidence type="ECO:0000313" key="2">
    <source>
        <dbReference type="EMBL" id="ROQ24160.1"/>
    </source>
</evidence>
<proteinExistence type="predicted"/>
<evidence type="ECO:0000313" key="3">
    <source>
        <dbReference type="Proteomes" id="UP000268033"/>
    </source>
</evidence>
<gene>
    <name evidence="2" type="ORF">EDC28_10741</name>
</gene>
<dbReference type="Proteomes" id="UP000268033">
    <property type="component" value="Unassembled WGS sequence"/>
</dbReference>
<keyword evidence="3" id="KW-1185">Reference proteome</keyword>
<keyword evidence="1" id="KW-0812">Transmembrane</keyword>
<keyword evidence="1" id="KW-0472">Membrane</keyword>